<dbReference type="InterPro" id="IPR029033">
    <property type="entry name" value="His_PPase_superfam"/>
</dbReference>
<dbReference type="InterPro" id="IPR013078">
    <property type="entry name" value="His_Pase_superF_clade-1"/>
</dbReference>
<evidence type="ECO:0000313" key="2">
    <source>
        <dbReference type="Proteomes" id="UP000249248"/>
    </source>
</evidence>
<keyword evidence="2" id="KW-1185">Reference proteome</keyword>
<evidence type="ECO:0008006" key="3">
    <source>
        <dbReference type="Google" id="ProtNLM"/>
    </source>
</evidence>
<dbReference type="SUPFAM" id="SSF53254">
    <property type="entry name" value="Phosphoglycerate mutase-like"/>
    <property type="match status" value="1"/>
</dbReference>
<sequence>MIKKFPIFILFLCGIVLISCKNSKQEKVIYLVRHAEKDLNDTSDNPPLTAAGVKRAQDLAKLLNEEDFKGIYSTKFQRNINTVLPLAILNELEIKTYEWHNWQSMLHEIMDQNKGTYIICGHGDNILPMIEDLGIKKQLPPLGKLEYNKLYKVTMSKDSTTIEIIQF</sequence>
<dbReference type="Proteomes" id="UP000249248">
    <property type="component" value="Unassembled WGS sequence"/>
</dbReference>
<dbReference type="PROSITE" id="PS51257">
    <property type="entry name" value="PROKAR_LIPOPROTEIN"/>
    <property type="match status" value="1"/>
</dbReference>
<dbReference type="AlphaFoldDB" id="A0A2W1N149"/>
<dbReference type="RefSeq" id="WP_111062475.1">
    <property type="nucleotide sequence ID" value="NZ_JBHUCU010000027.1"/>
</dbReference>
<dbReference type="EMBL" id="QKSB01000003">
    <property type="protein sequence ID" value="PZE17514.1"/>
    <property type="molecule type" value="Genomic_DNA"/>
</dbReference>
<dbReference type="Pfam" id="PF00300">
    <property type="entry name" value="His_Phos_1"/>
    <property type="match status" value="1"/>
</dbReference>
<evidence type="ECO:0000313" key="1">
    <source>
        <dbReference type="EMBL" id="PZE17514.1"/>
    </source>
</evidence>
<comment type="caution">
    <text evidence="1">The sequence shown here is derived from an EMBL/GenBank/DDBJ whole genome shotgun (WGS) entry which is preliminary data.</text>
</comment>
<proteinExistence type="predicted"/>
<reference evidence="1 2" key="1">
    <citation type="submission" date="2018-06" db="EMBL/GenBank/DDBJ databases">
        <title>The draft genome sequence of Crocinitomix sp. SM1701.</title>
        <authorList>
            <person name="Zhang X."/>
        </authorList>
    </citation>
    <scope>NUCLEOTIDE SEQUENCE [LARGE SCALE GENOMIC DNA]</scope>
    <source>
        <strain evidence="1 2">SM1701</strain>
    </source>
</reference>
<dbReference type="OrthoDB" id="3296006at2"/>
<organism evidence="1 2">
    <name type="scientific">Putridiphycobacter roseus</name>
    <dbReference type="NCBI Taxonomy" id="2219161"/>
    <lineage>
        <taxon>Bacteria</taxon>
        <taxon>Pseudomonadati</taxon>
        <taxon>Bacteroidota</taxon>
        <taxon>Flavobacteriia</taxon>
        <taxon>Flavobacteriales</taxon>
        <taxon>Crocinitomicaceae</taxon>
        <taxon>Putridiphycobacter</taxon>
    </lineage>
</organism>
<dbReference type="CDD" id="cd07040">
    <property type="entry name" value="HP"/>
    <property type="match status" value="1"/>
</dbReference>
<dbReference type="Gene3D" id="3.40.50.1240">
    <property type="entry name" value="Phosphoglycerate mutase-like"/>
    <property type="match status" value="1"/>
</dbReference>
<accession>A0A2W1N149</accession>
<name>A0A2W1N149_9FLAO</name>
<gene>
    <name evidence="1" type="ORF">DNU06_06710</name>
</gene>
<protein>
    <recommendedName>
        <fullName evidence="3">Histidine phosphatase family protein</fullName>
    </recommendedName>
</protein>